<evidence type="ECO:0000259" key="1">
    <source>
        <dbReference type="Pfam" id="PF14338"/>
    </source>
</evidence>
<dbReference type="Proteomes" id="UP000295773">
    <property type="component" value="Unassembled WGS sequence"/>
</dbReference>
<feature type="domain" description="Restriction system protein Mrr-like N-terminal" evidence="1">
    <location>
        <begin position="4"/>
        <end position="82"/>
    </location>
</feature>
<accession>A0A4R3SU50</accession>
<dbReference type="RefSeq" id="WP_132225793.1">
    <property type="nucleotide sequence ID" value="NZ_JAOBSS010000035.1"/>
</dbReference>
<keyword evidence="2" id="KW-0255">Endonuclease</keyword>
<dbReference type="InterPro" id="IPR029035">
    <property type="entry name" value="DHS-like_NAD/FAD-binding_dom"/>
</dbReference>
<organism evidence="2 3">
    <name type="scientific">Longicatena caecimuris</name>
    <dbReference type="NCBI Taxonomy" id="1796635"/>
    <lineage>
        <taxon>Bacteria</taxon>
        <taxon>Bacillati</taxon>
        <taxon>Bacillota</taxon>
        <taxon>Erysipelotrichia</taxon>
        <taxon>Erysipelotrichales</taxon>
        <taxon>Erysipelotrichaceae</taxon>
        <taxon>Longicatena</taxon>
    </lineage>
</organism>
<proteinExistence type="predicted"/>
<keyword evidence="3" id="KW-1185">Reference proteome</keyword>
<dbReference type="GO" id="GO:0004519">
    <property type="term" value="F:endonuclease activity"/>
    <property type="evidence" value="ECO:0007669"/>
    <property type="project" value="UniProtKB-KW"/>
</dbReference>
<dbReference type="EMBL" id="SMBP01000034">
    <property type="protein sequence ID" value="TCU52318.1"/>
    <property type="molecule type" value="Genomic_DNA"/>
</dbReference>
<comment type="caution">
    <text evidence="2">The sequence shown here is derived from an EMBL/GenBank/DDBJ whole genome shotgun (WGS) entry which is preliminary data.</text>
</comment>
<reference evidence="2 3" key="1">
    <citation type="submission" date="2019-03" db="EMBL/GenBank/DDBJ databases">
        <title>Genomic Encyclopedia of Type Strains, Phase IV (KMG-IV): sequencing the most valuable type-strain genomes for metagenomic binning, comparative biology and taxonomic classification.</title>
        <authorList>
            <person name="Goeker M."/>
        </authorList>
    </citation>
    <scope>NUCLEOTIDE SEQUENCE [LARGE SCALE GENOMIC DNA]</scope>
    <source>
        <strain evidence="2 3">DSM 29481</strain>
    </source>
</reference>
<keyword evidence="2" id="KW-0378">Hydrolase</keyword>
<dbReference type="Pfam" id="PF13289">
    <property type="entry name" value="SIR2_2"/>
    <property type="match status" value="1"/>
</dbReference>
<dbReference type="Pfam" id="PF14338">
    <property type="entry name" value="Mrr_N"/>
    <property type="match status" value="1"/>
</dbReference>
<name>A0A4R3SU50_9FIRM</name>
<dbReference type="InterPro" id="IPR025745">
    <property type="entry name" value="Mrr-like_N_dom"/>
</dbReference>
<protein>
    <submittedName>
        <fullName evidence="2">Mrr restriction endonuclease-like protein</fullName>
    </submittedName>
</protein>
<dbReference type="AlphaFoldDB" id="A0A4R3SU50"/>
<keyword evidence="2" id="KW-0540">Nuclease</keyword>
<evidence type="ECO:0000313" key="2">
    <source>
        <dbReference type="EMBL" id="TCU52318.1"/>
    </source>
</evidence>
<sequence>MITFDNLIIPTLKILYEMNKEMSIKEIDKALIAYVGEKACNLSQMHNSKQTEFSYRAAWARTYLKKFGLIENPKRGCWIIAKDYDGEDLSAKEIVDGVRSNQVYMPVSKIESFDIAKNNETYINDLSKNYREHNICLFLGAGFSMAANMPSWEQLIAKFLVSRFKDETNEAIAEEELSDLIEIAKLNGESSPIMQTRFLKQNIEPEKYIELLKAAIYQKEANINNALFTSLISLIRDGNIIRIKDIITFNFDDLLEKKFKQKSISYESFTQKTYLNKSKNHDKNNVEIYHVHGYIEEDMSPDEIDLDDIIFSEEEYHKVYNDPFNWSNMKQVNALRENICLFIGCSLSDPNMRRLLDIVHSKSATRHFAIMKKENIQLPPSIEKGQRSYQLYENFHLHNRNDYFNSLGINVIWVDDFDEIPEVLRNIKNHYER</sequence>
<evidence type="ECO:0000313" key="3">
    <source>
        <dbReference type="Proteomes" id="UP000295773"/>
    </source>
</evidence>
<gene>
    <name evidence="2" type="ORF">EDD61_1341</name>
</gene>
<dbReference type="SUPFAM" id="SSF52467">
    <property type="entry name" value="DHS-like NAD/FAD-binding domain"/>
    <property type="match status" value="1"/>
</dbReference>